<accession>A0ACC4AWT0</accession>
<organism evidence="1 2">
    <name type="scientific">Populus alba</name>
    <name type="common">White poplar</name>
    <dbReference type="NCBI Taxonomy" id="43335"/>
    <lineage>
        <taxon>Eukaryota</taxon>
        <taxon>Viridiplantae</taxon>
        <taxon>Streptophyta</taxon>
        <taxon>Embryophyta</taxon>
        <taxon>Tracheophyta</taxon>
        <taxon>Spermatophyta</taxon>
        <taxon>Magnoliopsida</taxon>
        <taxon>eudicotyledons</taxon>
        <taxon>Gunneridae</taxon>
        <taxon>Pentapetalae</taxon>
        <taxon>rosids</taxon>
        <taxon>fabids</taxon>
        <taxon>Malpighiales</taxon>
        <taxon>Salicaceae</taxon>
        <taxon>Saliceae</taxon>
        <taxon>Populus</taxon>
    </lineage>
</organism>
<evidence type="ECO:0000313" key="1">
    <source>
        <dbReference type="EMBL" id="KAL3570685.1"/>
    </source>
</evidence>
<sequence length="163" mass="18324">MRVVEIMIMQKEFAKRVVASSIDGALAFYRQSRPCSRPYQKNKVTGSIDQNLCCCLFVLQKNHSFRDSYALCRVFKKNGICSEIEEQAQCTSTSLSLMESSPQGVINEYETMSPDVPIASSSCVDQEEDKDDSWMQFITDDPWCSSNNAMVGGEEISHATFTD</sequence>
<dbReference type="Proteomes" id="UP000309997">
    <property type="component" value="Unassembled WGS sequence"/>
</dbReference>
<dbReference type="EMBL" id="RCHU02000015">
    <property type="protein sequence ID" value="KAL3570685.1"/>
    <property type="molecule type" value="Genomic_DNA"/>
</dbReference>
<evidence type="ECO:0000313" key="2">
    <source>
        <dbReference type="Proteomes" id="UP000309997"/>
    </source>
</evidence>
<reference evidence="1 2" key="1">
    <citation type="journal article" date="2024" name="Plant Biotechnol. J.">
        <title>Genome and CRISPR/Cas9 system of a widespread forest tree (Populus alba) in the world.</title>
        <authorList>
            <person name="Liu Y.J."/>
            <person name="Jiang P.F."/>
            <person name="Han X.M."/>
            <person name="Li X.Y."/>
            <person name="Wang H.M."/>
            <person name="Wang Y.J."/>
            <person name="Wang X.X."/>
            <person name="Zeng Q.Y."/>
        </authorList>
    </citation>
    <scope>NUCLEOTIDE SEQUENCE [LARGE SCALE GENOMIC DNA]</scope>
    <source>
        <strain evidence="2">cv. PAL-ZL1</strain>
    </source>
</reference>
<comment type="caution">
    <text evidence="1">The sequence shown here is derived from an EMBL/GenBank/DDBJ whole genome shotgun (WGS) entry which is preliminary data.</text>
</comment>
<protein>
    <submittedName>
        <fullName evidence="1">Uncharacterized protein</fullName>
    </submittedName>
</protein>
<proteinExistence type="predicted"/>
<keyword evidence="2" id="KW-1185">Reference proteome</keyword>
<gene>
    <name evidence="1" type="ORF">D5086_027934</name>
</gene>
<name>A0ACC4AWT0_POPAL</name>